<name>A0A9D1JMW4_9BACT</name>
<dbReference type="Gene3D" id="3.90.1030.10">
    <property type="entry name" value="Ribosomal protein L17"/>
    <property type="match status" value="1"/>
</dbReference>
<dbReference type="AlphaFoldDB" id="A0A9D1JMW4"/>
<keyword evidence="3 4" id="KW-0687">Ribonucleoprotein</keyword>
<dbReference type="Pfam" id="PF01196">
    <property type="entry name" value="Ribosomal_L17"/>
    <property type="match status" value="1"/>
</dbReference>
<dbReference type="PROSITE" id="PS01167">
    <property type="entry name" value="RIBOSOMAL_L17"/>
    <property type="match status" value="1"/>
</dbReference>
<evidence type="ECO:0000313" key="6">
    <source>
        <dbReference type="EMBL" id="HIS36452.1"/>
    </source>
</evidence>
<dbReference type="InterPro" id="IPR036373">
    <property type="entry name" value="Ribosomal_bL17_sf"/>
</dbReference>
<evidence type="ECO:0000256" key="2">
    <source>
        <dbReference type="ARBA" id="ARBA00022980"/>
    </source>
</evidence>
<keyword evidence="2 4" id="KW-0689">Ribosomal protein</keyword>
<comment type="caution">
    <text evidence="6">The sequence shown here is derived from an EMBL/GenBank/DDBJ whole genome shotgun (WGS) entry which is preliminary data.</text>
</comment>
<dbReference type="GO" id="GO:0003735">
    <property type="term" value="F:structural constituent of ribosome"/>
    <property type="evidence" value="ECO:0007669"/>
    <property type="project" value="InterPro"/>
</dbReference>
<protein>
    <recommendedName>
        <fullName evidence="4">Large ribosomal subunit protein bL17</fullName>
    </recommendedName>
</protein>
<dbReference type="InterPro" id="IPR000456">
    <property type="entry name" value="Ribosomal_bL17"/>
</dbReference>
<reference evidence="6" key="2">
    <citation type="journal article" date="2021" name="PeerJ">
        <title>Extensive microbial diversity within the chicken gut microbiome revealed by metagenomics and culture.</title>
        <authorList>
            <person name="Gilroy R."/>
            <person name="Ravi A."/>
            <person name="Getino M."/>
            <person name="Pursley I."/>
            <person name="Horton D.L."/>
            <person name="Alikhan N.F."/>
            <person name="Baker D."/>
            <person name="Gharbi K."/>
            <person name="Hall N."/>
            <person name="Watson M."/>
            <person name="Adriaenssens E.M."/>
            <person name="Foster-Nyarko E."/>
            <person name="Jarju S."/>
            <person name="Secka A."/>
            <person name="Antonio M."/>
            <person name="Oren A."/>
            <person name="Chaudhuri R.R."/>
            <person name="La Ragione R."/>
            <person name="Hildebrand F."/>
            <person name="Pallen M.J."/>
        </authorList>
    </citation>
    <scope>NUCLEOTIDE SEQUENCE</scope>
    <source>
        <strain evidence="6">6276</strain>
    </source>
</reference>
<dbReference type="PANTHER" id="PTHR14413:SF16">
    <property type="entry name" value="LARGE RIBOSOMAL SUBUNIT PROTEIN BL17M"/>
    <property type="match status" value="1"/>
</dbReference>
<comment type="similarity">
    <text evidence="1 4 5">Belongs to the bacterial ribosomal protein bL17 family.</text>
</comment>
<gene>
    <name evidence="4 6" type="primary">rplQ</name>
    <name evidence="6" type="ORF">IAC10_07465</name>
</gene>
<evidence type="ECO:0000256" key="5">
    <source>
        <dbReference type="RuleBase" id="RU000660"/>
    </source>
</evidence>
<evidence type="ECO:0000256" key="4">
    <source>
        <dbReference type="HAMAP-Rule" id="MF_01368"/>
    </source>
</evidence>
<sequence>MRHQTKKHTLSKAKDQRDALLRSLATELFVHGEIKTTMARAKALRPYAEEIITLAKKGGLHAIRQAARHIYNKETGKYMDLATGEIFEAPVADKKLARQTVLRQLFVVIGKKYSERKGGYTRIFRLPPRRGDASEMALIQLV</sequence>
<dbReference type="GO" id="GO:0006412">
    <property type="term" value="P:translation"/>
    <property type="evidence" value="ECO:0007669"/>
    <property type="project" value="UniProtKB-UniRule"/>
</dbReference>
<dbReference type="Proteomes" id="UP000823928">
    <property type="component" value="Unassembled WGS sequence"/>
</dbReference>
<organism evidence="6 7">
    <name type="scientific">Candidatus Scatousia excrementigallinarum</name>
    <dbReference type="NCBI Taxonomy" id="2840935"/>
    <lineage>
        <taxon>Bacteria</taxon>
        <taxon>Candidatus Scatousia</taxon>
    </lineage>
</organism>
<proteinExistence type="inferred from homology"/>
<dbReference type="GO" id="GO:0022625">
    <property type="term" value="C:cytosolic large ribosomal subunit"/>
    <property type="evidence" value="ECO:0007669"/>
    <property type="project" value="TreeGrafter"/>
</dbReference>
<reference evidence="6" key="1">
    <citation type="submission" date="2020-10" db="EMBL/GenBank/DDBJ databases">
        <authorList>
            <person name="Gilroy R."/>
        </authorList>
    </citation>
    <scope>NUCLEOTIDE SEQUENCE</scope>
    <source>
        <strain evidence="6">6276</strain>
    </source>
</reference>
<dbReference type="HAMAP" id="MF_01368">
    <property type="entry name" value="Ribosomal_bL17"/>
    <property type="match status" value="1"/>
</dbReference>
<dbReference type="SUPFAM" id="SSF64263">
    <property type="entry name" value="Prokaryotic ribosomal protein L17"/>
    <property type="match status" value="1"/>
</dbReference>
<dbReference type="InterPro" id="IPR047859">
    <property type="entry name" value="Ribosomal_bL17_CS"/>
</dbReference>
<dbReference type="NCBIfam" id="TIGR00059">
    <property type="entry name" value="L17"/>
    <property type="match status" value="1"/>
</dbReference>
<dbReference type="EMBL" id="DVIU01000146">
    <property type="protein sequence ID" value="HIS36452.1"/>
    <property type="molecule type" value="Genomic_DNA"/>
</dbReference>
<evidence type="ECO:0000313" key="7">
    <source>
        <dbReference type="Proteomes" id="UP000823928"/>
    </source>
</evidence>
<evidence type="ECO:0000256" key="3">
    <source>
        <dbReference type="ARBA" id="ARBA00023274"/>
    </source>
</evidence>
<comment type="subunit">
    <text evidence="4">Part of the 50S ribosomal subunit. Contacts protein L32.</text>
</comment>
<dbReference type="PANTHER" id="PTHR14413">
    <property type="entry name" value="RIBOSOMAL PROTEIN L17"/>
    <property type="match status" value="1"/>
</dbReference>
<evidence type="ECO:0000256" key="1">
    <source>
        <dbReference type="ARBA" id="ARBA00008777"/>
    </source>
</evidence>
<accession>A0A9D1JMW4</accession>